<gene>
    <name evidence="3" type="ORF">AB6713_10305</name>
</gene>
<evidence type="ECO:0000313" key="4">
    <source>
        <dbReference type="Proteomes" id="UP001566331"/>
    </source>
</evidence>
<dbReference type="Gene3D" id="3.30.1370.110">
    <property type="match status" value="1"/>
</dbReference>
<feature type="compositionally biased region" description="Basic and acidic residues" evidence="1">
    <location>
        <begin position="36"/>
        <end position="50"/>
    </location>
</feature>
<sequence length="179" mass="19830">MTRRKPPPTEDEAALFRDAIGPVRRLPEAATPASRPRPEPRPHMAERDEHEARGEFHAMLGEGRLEAGDSLRYRRDEISPRILRRLARGQYAVQDELDLHSADSAQAEAWLKRFLAEARAGGSACVRIVHGKGRHGDGPPALKNLVDRLLRRRADVLAFHSAPPAQGGTGAVLVLLRPR</sequence>
<dbReference type="SMART" id="SM00463">
    <property type="entry name" value="SMR"/>
    <property type="match status" value="1"/>
</dbReference>
<dbReference type="Proteomes" id="UP001566331">
    <property type="component" value="Unassembled WGS sequence"/>
</dbReference>
<reference evidence="3 4" key="1">
    <citation type="submission" date="2024-07" db="EMBL/GenBank/DDBJ databases">
        <title>Luteimonas salilacus sp. nov., isolated from the shore soil of Salt Lake in Tibet of China.</title>
        <authorList>
            <person name="Zhang X."/>
            <person name="Li A."/>
        </authorList>
    </citation>
    <scope>NUCLEOTIDE SEQUENCE [LARGE SCALE GENOMIC DNA]</scope>
    <source>
        <strain evidence="3 4">B3-2-R+30</strain>
    </source>
</reference>
<dbReference type="PANTHER" id="PTHR35562:SF2">
    <property type="entry name" value="DNA ENDONUCLEASE SMRA-RELATED"/>
    <property type="match status" value="1"/>
</dbReference>
<dbReference type="PROSITE" id="PS50828">
    <property type="entry name" value="SMR"/>
    <property type="match status" value="1"/>
</dbReference>
<name>A0ABV4HQK7_9GAMM</name>
<dbReference type="Pfam" id="PF01713">
    <property type="entry name" value="Smr"/>
    <property type="match status" value="1"/>
</dbReference>
<evidence type="ECO:0000313" key="3">
    <source>
        <dbReference type="EMBL" id="MEZ0475003.1"/>
    </source>
</evidence>
<dbReference type="EMBL" id="JBFWIC010000012">
    <property type="protein sequence ID" value="MEZ0475003.1"/>
    <property type="molecule type" value="Genomic_DNA"/>
</dbReference>
<feature type="domain" description="Smr" evidence="2">
    <location>
        <begin position="97"/>
        <end position="177"/>
    </location>
</feature>
<organism evidence="3 4">
    <name type="scientific">Luteimonas salinilitoris</name>
    <dbReference type="NCBI Taxonomy" id="3237697"/>
    <lineage>
        <taxon>Bacteria</taxon>
        <taxon>Pseudomonadati</taxon>
        <taxon>Pseudomonadota</taxon>
        <taxon>Gammaproteobacteria</taxon>
        <taxon>Lysobacterales</taxon>
        <taxon>Lysobacteraceae</taxon>
        <taxon>Luteimonas</taxon>
    </lineage>
</organism>
<dbReference type="RefSeq" id="WP_370564941.1">
    <property type="nucleotide sequence ID" value="NZ_JBFWIB010000011.1"/>
</dbReference>
<feature type="region of interest" description="Disordered" evidence="1">
    <location>
        <begin position="1"/>
        <end position="50"/>
    </location>
</feature>
<protein>
    <submittedName>
        <fullName evidence="3">Smr/MutS family protein</fullName>
    </submittedName>
</protein>
<evidence type="ECO:0000259" key="2">
    <source>
        <dbReference type="PROSITE" id="PS50828"/>
    </source>
</evidence>
<comment type="caution">
    <text evidence="3">The sequence shown here is derived from an EMBL/GenBank/DDBJ whole genome shotgun (WGS) entry which is preliminary data.</text>
</comment>
<dbReference type="PANTHER" id="PTHR35562">
    <property type="entry name" value="DNA ENDONUCLEASE SMRA-RELATED"/>
    <property type="match status" value="1"/>
</dbReference>
<dbReference type="InterPro" id="IPR002625">
    <property type="entry name" value="Smr_dom"/>
</dbReference>
<proteinExistence type="predicted"/>
<keyword evidence="4" id="KW-1185">Reference proteome</keyword>
<dbReference type="SUPFAM" id="SSF160443">
    <property type="entry name" value="SMR domain-like"/>
    <property type="match status" value="1"/>
</dbReference>
<evidence type="ECO:0000256" key="1">
    <source>
        <dbReference type="SAM" id="MobiDB-lite"/>
    </source>
</evidence>
<dbReference type="InterPro" id="IPR036063">
    <property type="entry name" value="Smr_dom_sf"/>
</dbReference>
<accession>A0ABV4HQK7</accession>